<feature type="compositionally biased region" description="Acidic residues" evidence="1">
    <location>
        <begin position="80"/>
        <end position="98"/>
    </location>
</feature>
<reference evidence="2" key="1">
    <citation type="submission" date="2019-10" db="EMBL/GenBank/DDBJ databases">
        <authorList>
            <person name="Nor Muhammad N."/>
        </authorList>
    </citation>
    <scope>NUCLEOTIDE SEQUENCE</scope>
</reference>
<keyword evidence="2" id="KW-0418">Kinase</keyword>
<dbReference type="EMBL" id="LR729069">
    <property type="protein sequence ID" value="VWP01055.1"/>
    <property type="molecule type" value="Genomic_DNA"/>
</dbReference>
<feature type="compositionally biased region" description="Basic and acidic residues" evidence="1">
    <location>
        <begin position="491"/>
        <end position="501"/>
    </location>
</feature>
<feature type="compositionally biased region" description="Low complexity" evidence="1">
    <location>
        <begin position="180"/>
        <end position="196"/>
    </location>
</feature>
<feature type="region of interest" description="Disordered" evidence="1">
    <location>
        <begin position="154"/>
        <end position="240"/>
    </location>
</feature>
<dbReference type="AlphaFoldDB" id="A0A5K1K5C0"/>
<evidence type="ECO:0000313" key="2">
    <source>
        <dbReference type="EMBL" id="VWP01055.1"/>
    </source>
</evidence>
<feature type="region of interest" description="Disordered" evidence="1">
    <location>
        <begin position="476"/>
        <end position="523"/>
    </location>
</feature>
<name>A0A5K1K5C0_9APHY</name>
<evidence type="ECO:0000256" key="1">
    <source>
        <dbReference type="SAM" id="MobiDB-lite"/>
    </source>
</evidence>
<feature type="compositionally biased region" description="Polar residues" evidence="1">
    <location>
        <begin position="57"/>
        <end position="66"/>
    </location>
</feature>
<dbReference type="GO" id="GO:0004674">
    <property type="term" value="F:protein serine/threonine kinase activity"/>
    <property type="evidence" value="ECO:0007669"/>
    <property type="project" value="UniProtKB-EC"/>
</dbReference>
<feature type="region of interest" description="Disordered" evidence="1">
    <location>
        <begin position="57"/>
        <end position="142"/>
    </location>
</feature>
<accession>A0A5K1K5C0</accession>
<proteinExistence type="predicted"/>
<organism evidence="2">
    <name type="scientific">Ganoderma boninense</name>
    <dbReference type="NCBI Taxonomy" id="34458"/>
    <lineage>
        <taxon>Eukaryota</taxon>
        <taxon>Fungi</taxon>
        <taxon>Dikarya</taxon>
        <taxon>Basidiomycota</taxon>
        <taxon>Agaricomycotina</taxon>
        <taxon>Agaricomycetes</taxon>
        <taxon>Polyporales</taxon>
        <taxon>Polyporaceae</taxon>
        <taxon>Ganoderma</taxon>
    </lineage>
</organism>
<dbReference type="EC" id="2.7.11.1" evidence="2"/>
<feature type="compositionally biased region" description="Low complexity" evidence="1">
    <location>
        <begin position="502"/>
        <end position="516"/>
    </location>
</feature>
<gene>
    <name evidence="2" type="primary">P0CY23</name>
</gene>
<sequence length="523" mass="57972">MLLSVIDNIPLLEVLVHHYTVPLATAQEYLDTHPAVVTEARQQVIEQLRLIDTTSSPAGNLHAITQPTPPAPAAPADGASSDEEEDDEEEDDEMEEDPPPTTTPPPRNTEGAPTISGKESSAPAQRVPTPEPDRPYFQLPTPPVAMTHLDRQLLRQCDQEENPDKTTRTKKKKNKEVIFSASSHSTSESAHLAQPVPAAPPPPEPSDKPAPTYADITKTPASNDVNKPTEHATRTPSGKRLSFKETIEALKKRHPKGHNRLLYFHFVNPEDAPGLLSQQSNSALLDRLRSKCDIQIKYVSANPSYTRFTVQPYEKTNDDQNSKIQHHLAAILGCHSHQLGLSGYKYKVSLLFTNVKCIEYLVSGTTHMIHPQSVLNNAIKRSPVQAWRDAETCIDSRTNGVRWGPRAPGSTTATLYVDISDDYSYSLTRRLHDTVLQFECGPRITHVAHVTIHNPEFNTVRCCNCSGAHHATDPYCPKRPNRPRNPAAEAFARRLQDDPRNDPFNNANDNDFTFTAPAPAGRT</sequence>
<keyword evidence="2" id="KW-0808">Transferase</keyword>
<protein>
    <submittedName>
        <fullName evidence="2">Serine/threonine-protein kinase CST20 (EC)</fullName>
        <ecNumber evidence="2">2.7.11.1</ecNumber>
    </submittedName>
</protein>